<evidence type="ECO:0000256" key="1">
    <source>
        <dbReference type="SAM" id="SignalP"/>
    </source>
</evidence>
<dbReference type="Gramene" id="mRNA:MD08G0025400">
    <property type="protein sequence ID" value="mRNA:MD08G0025400"/>
    <property type="gene ID" value="MD08G0025400"/>
</dbReference>
<keyword evidence="1" id="KW-0732">Signal</keyword>
<accession>A0A498J612</accession>
<feature type="signal peptide" evidence="1">
    <location>
        <begin position="1"/>
        <end position="23"/>
    </location>
</feature>
<name>A0A498J612_MALDO</name>
<keyword evidence="3" id="KW-1185">Reference proteome</keyword>
<comment type="caution">
    <text evidence="2">The sequence shown here is derived from an EMBL/GenBank/DDBJ whole genome shotgun (WGS) entry which is preliminary data.</text>
</comment>
<organism evidence="2 3">
    <name type="scientific">Malus domestica</name>
    <name type="common">Apple</name>
    <name type="synonym">Pyrus malus</name>
    <dbReference type="NCBI Taxonomy" id="3750"/>
    <lineage>
        <taxon>Eukaryota</taxon>
        <taxon>Viridiplantae</taxon>
        <taxon>Streptophyta</taxon>
        <taxon>Embryophyta</taxon>
        <taxon>Tracheophyta</taxon>
        <taxon>Spermatophyta</taxon>
        <taxon>Magnoliopsida</taxon>
        <taxon>eudicotyledons</taxon>
        <taxon>Gunneridae</taxon>
        <taxon>Pentapetalae</taxon>
        <taxon>rosids</taxon>
        <taxon>fabids</taxon>
        <taxon>Rosales</taxon>
        <taxon>Rosaceae</taxon>
        <taxon>Amygdaloideae</taxon>
        <taxon>Maleae</taxon>
        <taxon>Malus</taxon>
    </lineage>
</organism>
<feature type="chain" id="PRO_5019787360" evidence="1">
    <location>
        <begin position="24"/>
        <end position="97"/>
    </location>
</feature>
<sequence>MAKIAFVLIFTLMLLMSIQAVLGDDDFLETAKDHINTAATAAKDAADSVSKSDAFKEAKETASTWGDWFTDKFHDMGFSSDDDDDDHDSSSKAPKSE</sequence>
<evidence type="ECO:0000313" key="2">
    <source>
        <dbReference type="EMBL" id="RXH91199.1"/>
    </source>
</evidence>
<dbReference type="Proteomes" id="UP000290289">
    <property type="component" value="Chromosome 8"/>
</dbReference>
<dbReference type="AlphaFoldDB" id="A0A498J612"/>
<reference evidence="2 3" key="1">
    <citation type="submission" date="2018-10" db="EMBL/GenBank/DDBJ databases">
        <title>A high-quality apple genome assembly.</title>
        <authorList>
            <person name="Hu J."/>
        </authorList>
    </citation>
    <scope>NUCLEOTIDE SEQUENCE [LARGE SCALE GENOMIC DNA]</scope>
    <source>
        <strain evidence="3">cv. HFTH1</strain>
        <tissue evidence="2">Young leaf</tissue>
    </source>
</reference>
<gene>
    <name evidence="2" type="ORF">DVH24_020222</name>
</gene>
<dbReference type="EMBL" id="RDQH01000334">
    <property type="protein sequence ID" value="RXH91199.1"/>
    <property type="molecule type" value="Genomic_DNA"/>
</dbReference>
<protein>
    <submittedName>
        <fullName evidence="2">Uncharacterized protein</fullName>
    </submittedName>
</protein>
<evidence type="ECO:0000313" key="3">
    <source>
        <dbReference type="Proteomes" id="UP000290289"/>
    </source>
</evidence>
<dbReference type="SMR" id="A0A498J612"/>
<proteinExistence type="predicted"/>